<dbReference type="InterPro" id="IPR036038">
    <property type="entry name" value="Aminotransferase-like"/>
</dbReference>
<organism evidence="13 14">
    <name type="scientific">Selenobaculum gibii</name>
    <dbReference type="NCBI Taxonomy" id="3054208"/>
    <lineage>
        <taxon>Bacteria</taxon>
        <taxon>Bacillati</taxon>
        <taxon>Bacillota</taxon>
        <taxon>Negativicutes</taxon>
        <taxon>Selenomonadales</taxon>
        <taxon>Selenomonadaceae</taxon>
        <taxon>Selenobaculum</taxon>
    </lineage>
</organism>
<name>A0A9Y2ERD1_9FIRM</name>
<evidence type="ECO:0000256" key="1">
    <source>
        <dbReference type="ARBA" id="ARBA00001933"/>
    </source>
</evidence>
<evidence type="ECO:0000313" key="13">
    <source>
        <dbReference type="EMBL" id="WIW69693.1"/>
    </source>
</evidence>
<evidence type="ECO:0000313" key="14">
    <source>
        <dbReference type="Proteomes" id="UP001243623"/>
    </source>
</evidence>
<comment type="cofactor">
    <cofactor evidence="1 11">
        <name>pyridoxal 5'-phosphate</name>
        <dbReference type="ChEBI" id="CHEBI:597326"/>
    </cofactor>
</comment>
<evidence type="ECO:0000256" key="3">
    <source>
        <dbReference type="ARBA" id="ARBA00011738"/>
    </source>
</evidence>
<accession>A0A9Y2ERD1</accession>
<evidence type="ECO:0000256" key="9">
    <source>
        <dbReference type="ARBA" id="ARBA00047911"/>
    </source>
</evidence>
<dbReference type="KEGG" id="sgbi:P3F81_07115"/>
<dbReference type="InterPro" id="IPR001544">
    <property type="entry name" value="Aminotrans_IV"/>
</dbReference>
<comment type="similarity">
    <text evidence="2 10">Belongs to the class-IV pyridoxal-phosphate-dependent aminotransferase family.</text>
</comment>
<evidence type="ECO:0000256" key="12">
    <source>
        <dbReference type="RuleBase" id="RU004520"/>
    </source>
</evidence>
<protein>
    <recommendedName>
        <fullName evidence="5 12">D-alanine aminotransferase</fullName>
        <ecNumber evidence="4 12">2.6.1.21</ecNumber>
    </recommendedName>
</protein>
<dbReference type="AlphaFoldDB" id="A0A9Y2ERD1"/>
<dbReference type="Pfam" id="PF01063">
    <property type="entry name" value="Aminotran_4"/>
    <property type="match status" value="1"/>
</dbReference>
<evidence type="ECO:0000256" key="11">
    <source>
        <dbReference type="RuleBase" id="RU004516"/>
    </source>
</evidence>
<reference evidence="13" key="1">
    <citation type="submission" date="2023-03" db="EMBL/GenBank/DDBJ databases">
        <title>Selenobaculum gbiensis gen. nov. sp. nov., a new bacterium isolated from the gut microbiota of IBD patient.</title>
        <authorList>
            <person name="Yeo S."/>
            <person name="Park H."/>
            <person name="Huh C.S."/>
        </authorList>
    </citation>
    <scope>NUCLEOTIDE SEQUENCE</scope>
    <source>
        <strain evidence="13">ICN-92133</strain>
    </source>
</reference>
<dbReference type="PROSITE" id="PS00770">
    <property type="entry name" value="AA_TRANSFER_CLASS_4"/>
    <property type="match status" value="1"/>
</dbReference>
<dbReference type="InterPro" id="IPR043132">
    <property type="entry name" value="BCAT-like_C"/>
</dbReference>
<dbReference type="CDD" id="cd01558">
    <property type="entry name" value="D-AAT_like"/>
    <property type="match status" value="1"/>
</dbReference>
<dbReference type="GO" id="GO:0030170">
    <property type="term" value="F:pyridoxal phosphate binding"/>
    <property type="evidence" value="ECO:0007669"/>
    <property type="project" value="InterPro"/>
</dbReference>
<dbReference type="FunFam" id="3.20.10.10:FF:000002">
    <property type="entry name" value="D-alanine aminotransferase"/>
    <property type="match status" value="1"/>
</dbReference>
<dbReference type="SUPFAM" id="SSF56752">
    <property type="entry name" value="D-aminoacid aminotransferase-like PLP-dependent enzymes"/>
    <property type="match status" value="1"/>
</dbReference>
<dbReference type="PANTHER" id="PTHR42743">
    <property type="entry name" value="AMINO-ACID AMINOTRANSFERASE"/>
    <property type="match status" value="1"/>
</dbReference>
<dbReference type="GO" id="GO:0005829">
    <property type="term" value="C:cytosol"/>
    <property type="evidence" value="ECO:0007669"/>
    <property type="project" value="TreeGrafter"/>
</dbReference>
<dbReference type="GO" id="GO:0008652">
    <property type="term" value="P:amino acid biosynthetic process"/>
    <property type="evidence" value="ECO:0007669"/>
    <property type="project" value="UniProtKB-ARBA"/>
</dbReference>
<comment type="subunit">
    <text evidence="3">Homodimer.</text>
</comment>
<dbReference type="PANTHER" id="PTHR42743:SF10">
    <property type="entry name" value="D-ALANINE AMINOTRANSFERASE"/>
    <property type="match status" value="1"/>
</dbReference>
<dbReference type="EC" id="2.6.1.21" evidence="4 12"/>
<dbReference type="GO" id="GO:0046394">
    <property type="term" value="P:carboxylic acid biosynthetic process"/>
    <property type="evidence" value="ECO:0007669"/>
    <property type="project" value="UniProtKB-ARBA"/>
</dbReference>
<keyword evidence="8 11" id="KW-0663">Pyridoxal phosphate</keyword>
<evidence type="ECO:0000256" key="2">
    <source>
        <dbReference type="ARBA" id="ARBA00009320"/>
    </source>
</evidence>
<gene>
    <name evidence="13" type="primary">dat</name>
    <name evidence="13" type="ORF">P3F81_07115</name>
</gene>
<dbReference type="InterPro" id="IPR018300">
    <property type="entry name" value="Aminotrans_IV_CS"/>
</dbReference>
<evidence type="ECO:0000256" key="6">
    <source>
        <dbReference type="ARBA" id="ARBA00022576"/>
    </source>
</evidence>
<dbReference type="Proteomes" id="UP001243623">
    <property type="component" value="Chromosome"/>
</dbReference>
<evidence type="ECO:0000256" key="4">
    <source>
        <dbReference type="ARBA" id="ARBA00012874"/>
    </source>
</evidence>
<dbReference type="GO" id="GO:0047810">
    <property type="term" value="F:D-alanine-2-oxoglutarate aminotransferase activity"/>
    <property type="evidence" value="ECO:0007669"/>
    <property type="project" value="UniProtKB-EC"/>
</dbReference>
<evidence type="ECO:0000256" key="10">
    <source>
        <dbReference type="RuleBase" id="RU004106"/>
    </source>
</evidence>
<evidence type="ECO:0000256" key="5">
    <source>
        <dbReference type="ARBA" id="ARBA00021779"/>
    </source>
</evidence>
<keyword evidence="7 13" id="KW-0808">Transferase</keyword>
<comment type="function">
    <text evidence="12">Acts on the D-isomers of alanine, leucine, aspartate, glutamate, aminobutyrate, norvaline and asparagine. The enzyme transfers an amino group from a substrate D-amino acid to the pyridoxal phosphate cofactor to form pyridoxamine and an alpha-keto acid in the first half-reaction.</text>
</comment>
<keyword evidence="6 13" id="KW-0032">Aminotransferase</keyword>
<evidence type="ECO:0000256" key="8">
    <source>
        <dbReference type="ARBA" id="ARBA00022898"/>
    </source>
</evidence>
<keyword evidence="14" id="KW-1185">Reference proteome</keyword>
<proteinExistence type="inferred from homology"/>
<dbReference type="GO" id="GO:0046416">
    <property type="term" value="P:D-amino acid metabolic process"/>
    <property type="evidence" value="ECO:0007669"/>
    <property type="project" value="InterPro"/>
</dbReference>
<dbReference type="RefSeq" id="WP_147669133.1">
    <property type="nucleotide sequence ID" value="NZ_CP120678.1"/>
</dbReference>
<dbReference type="Gene3D" id="3.20.10.10">
    <property type="entry name" value="D-amino Acid Aminotransferase, subunit A, domain 2"/>
    <property type="match status" value="1"/>
</dbReference>
<dbReference type="InterPro" id="IPR050571">
    <property type="entry name" value="Class-IV_PLP-Dep_Aminotrnsfr"/>
</dbReference>
<comment type="catalytic activity">
    <reaction evidence="9 12">
        <text>D-alanine + 2-oxoglutarate = D-glutamate + pyruvate</text>
        <dbReference type="Rhea" id="RHEA:15869"/>
        <dbReference type="ChEBI" id="CHEBI:15361"/>
        <dbReference type="ChEBI" id="CHEBI:16810"/>
        <dbReference type="ChEBI" id="CHEBI:29986"/>
        <dbReference type="ChEBI" id="CHEBI:57416"/>
        <dbReference type="EC" id="2.6.1.21"/>
    </reaction>
</comment>
<dbReference type="EMBL" id="CP120678">
    <property type="protein sequence ID" value="WIW69693.1"/>
    <property type="molecule type" value="Genomic_DNA"/>
</dbReference>
<evidence type="ECO:0000256" key="7">
    <source>
        <dbReference type="ARBA" id="ARBA00022679"/>
    </source>
</evidence>
<dbReference type="Gene3D" id="3.30.470.10">
    <property type="match status" value="1"/>
</dbReference>
<dbReference type="InterPro" id="IPR043131">
    <property type="entry name" value="BCAT-like_N"/>
</dbReference>
<dbReference type="InterPro" id="IPR005784">
    <property type="entry name" value="D_amino_transT"/>
</dbReference>
<sequence length="285" mass="32531">MRPLGFFDGRIVELDEKIVAMEDRGHQFGDGIYEATRIYNGKCFQLKRHLDRCVRSLRELKIPIVYTYEELEEIHYSLIQASGITNGFIYFQITRGTAPREHGFPKNVIPHLSMFIRPMQTKTELQAVGVKCFLTPDQRWLRCDIKSLNLLGNVLAKQAAHDAKCFEAVMYREDKNLITEGSSSNFFIVKDEVIWTHPINNLILKGITRTILLEDIIPSLNLTILEKAFSPEFAQKADEAFITSTSLEVMPVISLGGKIIGDGKPGKITQKLQRAYREKAHQECK</sequence>
<dbReference type="NCBIfam" id="TIGR01121">
    <property type="entry name" value="D_amino_aminoT"/>
    <property type="match status" value="1"/>
</dbReference>